<dbReference type="EMBL" id="JACJIA010000010">
    <property type="protein sequence ID" value="MBA8954953.1"/>
    <property type="molecule type" value="Genomic_DNA"/>
</dbReference>
<dbReference type="SUPFAM" id="SSF52047">
    <property type="entry name" value="RNI-like"/>
    <property type="match status" value="1"/>
</dbReference>
<dbReference type="InterPro" id="IPR032675">
    <property type="entry name" value="LRR_dom_sf"/>
</dbReference>
<dbReference type="RefSeq" id="WP_182846976.1">
    <property type="nucleotide sequence ID" value="NZ_JACJIA010000010.1"/>
</dbReference>
<proteinExistence type="predicted"/>
<evidence type="ECO:0000256" key="1">
    <source>
        <dbReference type="ARBA" id="ARBA00022468"/>
    </source>
</evidence>
<name>A0A7W3LV90_ACTNM</name>
<dbReference type="Gene3D" id="3.80.10.10">
    <property type="entry name" value="Ribonuclease Inhibitor"/>
    <property type="match status" value="2"/>
</dbReference>
<gene>
    <name evidence="4" type="ORF">HNR61_006610</name>
</gene>
<dbReference type="GO" id="GO:0048471">
    <property type="term" value="C:perinuclear region of cytoplasm"/>
    <property type="evidence" value="ECO:0007669"/>
    <property type="project" value="TreeGrafter"/>
</dbReference>
<dbReference type="GO" id="GO:0005829">
    <property type="term" value="C:cytosol"/>
    <property type="evidence" value="ECO:0007669"/>
    <property type="project" value="TreeGrafter"/>
</dbReference>
<dbReference type="PANTHER" id="PTHR24113">
    <property type="entry name" value="RAN GTPASE-ACTIVATING PROTEIN 1"/>
    <property type="match status" value="1"/>
</dbReference>
<evidence type="ECO:0000313" key="4">
    <source>
        <dbReference type="EMBL" id="MBA8954953.1"/>
    </source>
</evidence>
<dbReference type="GO" id="GO:0031267">
    <property type="term" value="F:small GTPase binding"/>
    <property type="evidence" value="ECO:0007669"/>
    <property type="project" value="TreeGrafter"/>
</dbReference>
<dbReference type="InterPro" id="IPR027038">
    <property type="entry name" value="RanGap"/>
</dbReference>
<reference evidence="4 5" key="1">
    <citation type="submission" date="2020-08" db="EMBL/GenBank/DDBJ databases">
        <title>Genomic Encyclopedia of Type Strains, Phase IV (KMG-IV): sequencing the most valuable type-strain genomes for metagenomic binning, comparative biology and taxonomic classification.</title>
        <authorList>
            <person name="Goeker M."/>
        </authorList>
    </citation>
    <scope>NUCLEOTIDE SEQUENCE [LARGE SCALE GENOMIC DNA]</scope>
    <source>
        <strain evidence="4 5">DSM 44197</strain>
    </source>
</reference>
<dbReference type="GO" id="GO:0006913">
    <property type="term" value="P:nucleocytoplasmic transport"/>
    <property type="evidence" value="ECO:0007669"/>
    <property type="project" value="TreeGrafter"/>
</dbReference>
<keyword evidence="5" id="KW-1185">Reference proteome</keyword>
<dbReference type="PANTHER" id="PTHR24113:SF12">
    <property type="entry name" value="RAN GTPASE-ACTIVATING PROTEIN 1"/>
    <property type="match status" value="1"/>
</dbReference>
<dbReference type="Proteomes" id="UP000572680">
    <property type="component" value="Unassembled WGS sequence"/>
</dbReference>
<sequence length="385" mass="38725">MTEPTPGPTPEPTPVRCPAIEHADVPPADPAGLDPLLARLADAAPVTGDETFPLGTLRADGRVDLCKQGLGAAGVARLVPAAVASPHAAHLLLGTNAMGGEGARTIAAALAPGHGVETLYLGCNRIDAAGAAALADRLASDGTVRALWLKRNPVGDEGARAVAAMLRRNTAIRTLDMVNTGLSADGLRALLEALVARDRPLERIFLGGNGFGPDAAGLLAALVRDAGVREVYAPANHLGDAGARTLAGAADPDRPVRLGLGGNGIGPAGAAALAGALAGIEALDLGRPPSQRALGAPSNATGDAGAHALAEALPGSPLRRLDLRHTGITGRGAKALLARLDGGTRLEHVGLGPGVPRRVKRAFAACLRPEAGPHPDVHAIGSLYR</sequence>
<accession>A0A7W3LV90</accession>
<comment type="caution">
    <text evidence="4">The sequence shown here is derived from an EMBL/GenBank/DDBJ whole genome shotgun (WGS) entry which is preliminary data.</text>
</comment>
<protein>
    <submittedName>
        <fullName evidence="4">Ran GTPase-activating protein (RanGAP) involved in mRNA processing and transport</fullName>
    </submittedName>
</protein>
<evidence type="ECO:0000256" key="2">
    <source>
        <dbReference type="ARBA" id="ARBA00022614"/>
    </source>
</evidence>
<keyword evidence="3" id="KW-0677">Repeat</keyword>
<organism evidence="4 5">
    <name type="scientific">Actinomadura namibiensis</name>
    <dbReference type="NCBI Taxonomy" id="182080"/>
    <lineage>
        <taxon>Bacteria</taxon>
        <taxon>Bacillati</taxon>
        <taxon>Actinomycetota</taxon>
        <taxon>Actinomycetes</taxon>
        <taxon>Streptosporangiales</taxon>
        <taxon>Thermomonosporaceae</taxon>
        <taxon>Actinomadura</taxon>
    </lineage>
</organism>
<keyword evidence="2" id="KW-0433">Leucine-rich repeat</keyword>
<dbReference type="GO" id="GO:0005096">
    <property type="term" value="F:GTPase activator activity"/>
    <property type="evidence" value="ECO:0007669"/>
    <property type="project" value="UniProtKB-KW"/>
</dbReference>
<dbReference type="AlphaFoldDB" id="A0A7W3LV90"/>
<keyword evidence="1" id="KW-0343">GTPase activation</keyword>
<evidence type="ECO:0000256" key="3">
    <source>
        <dbReference type="ARBA" id="ARBA00022737"/>
    </source>
</evidence>
<evidence type="ECO:0000313" key="5">
    <source>
        <dbReference type="Proteomes" id="UP000572680"/>
    </source>
</evidence>
<dbReference type="InterPro" id="IPR001611">
    <property type="entry name" value="Leu-rich_rpt"/>
</dbReference>
<dbReference type="Pfam" id="PF13516">
    <property type="entry name" value="LRR_6"/>
    <property type="match status" value="4"/>
</dbReference>
<dbReference type="SMART" id="SM00368">
    <property type="entry name" value="LRR_RI"/>
    <property type="match status" value="7"/>
</dbReference>